<evidence type="ECO:0000256" key="4">
    <source>
        <dbReference type="ARBA" id="ARBA00022692"/>
    </source>
</evidence>
<dbReference type="Proteomes" id="UP000254495">
    <property type="component" value="Unassembled WGS sequence"/>
</dbReference>
<feature type="transmembrane region" description="Helical" evidence="7">
    <location>
        <begin position="46"/>
        <end position="67"/>
    </location>
</feature>
<proteinExistence type="inferred from homology"/>
<dbReference type="Pfam" id="PF00813">
    <property type="entry name" value="FliP"/>
    <property type="match status" value="1"/>
</dbReference>
<dbReference type="NCBIfam" id="NF009437">
    <property type="entry name" value="PRK12796.1"/>
    <property type="match status" value="1"/>
</dbReference>
<evidence type="ECO:0000256" key="5">
    <source>
        <dbReference type="ARBA" id="ARBA00022989"/>
    </source>
</evidence>
<dbReference type="GO" id="GO:0009306">
    <property type="term" value="P:protein secretion"/>
    <property type="evidence" value="ECO:0007669"/>
    <property type="project" value="InterPro"/>
</dbReference>
<dbReference type="AlphaFoldDB" id="A0A376VDP3"/>
<comment type="similarity">
    <text evidence="2">Belongs to the FliP/MopC/SpaP family.</text>
</comment>
<keyword evidence="6 7" id="KW-0472">Membrane</keyword>
<protein>
    <submittedName>
        <fullName evidence="8">Type III secretion system protein</fullName>
    </submittedName>
</protein>
<evidence type="ECO:0000256" key="3">
    <source>
        <dbReference type="ARBA" id="ARBA00022475"/>
    </source>
</evidence>
<dbReference type="EMBL" id="UGCU01000001">
    <property type="protein sequence ID" value="STJ09663.1"/>
    <property type="molecule type" value="Genomic_DNA"/>
</dbReference>
<dbReference type="InterPro" id="IPR005838">
    <property type="entry name" value="T3SS_IM_P"/>
</dbReference>
<name>A0A376VDP3_ECOLX</name>
<gene>
    <name evidence="8" type="primary">epaP</name>
    <name evidence="8" type="ORF">NCTC9077_01292</name>
</gene>
<accession>A0A376VDP3</accession>
<reference evidence="8 9" key="1">
    <citation type="submission" date="2018-06" db="EMBL/GenBank/DDBJ databases">
        <authorList>
            <consortium name="Pathogen Informatics"/>
            <person name="Doyle S."/>
        </authorList>
    </citation>
    <scope>NUCLEOTIDE SEQUENCE [LARGE SCALE GENOMIC DNA]</scope>
    <source>
        <strain evidence="8 9">NCTC9077</strain>
    </source>
</reference>
<dbReference type="PRINTS" id="PR01302">
    <property type="entry name" value="TYPE3IMPPROT"/>
</dbReference>
<sequence length="215" mass="24228">MSNSISLIAILSLFTLLPFIIASGTCFIKFSIVFVIVRNALGLQQVPSNMTLNGIALLLSMFVMMPVGKEIYNNSQNENLSFNNVASVVNFVETGMSGYKSYLIKYSEPELVSFFEKIQKVNSSEDNEEIIDDENISIFSLLPAYALSEIKSAFIIGFYIYLPFVVVDSGYIQRSVNVRYDDDESGNHIYTDKINSVCRDGRLDNVIERTHFTIF</sequence>
<evidence type="ECO:0000256" key="2">
    <source>
        <dbReference type="ARBA" id="ARBA00006257"/>
    </source>
</evidence>
<dbReference type="PANTHER" id="PTHR30587:SF2">
    <property type="entry name" value="SURFACE PRESENTATION OF ANTIGENS PROTEIN SPAP"/>
    <property type="match status" value="1"/>
</dbReference>
<evidence type="ECO:0000256" key="1">
    <source>
        <dbReference type="ARBA" id="ARBA00004651"/>
    </source>
</evidence>
<organism evidence="8 9">
    <name type="scientific">Escherichia coli</name>
    <dbReference type="NCBI Taxonomy" id="562"/>
    <lineage>
        <taxon>Bacteria</taxon>
        <taxon>Pseudomonadati</taxon>
        <taxon>Pseudomonadota</taxon>
        <taxon>Gammaproteobacteria</taxon>
        <taxon>Enterobacterales</taxon>
        <taxon>Enterobacteriaceae</taxon>
        <taxon>Escherichia</taxon>
    </lineage>
</organism>
<dbReference type="PANTHER" id="PTHR30587">
    <property type="entry name" value="FLAGELLAR BIOSYNTHETIC PROTEIN FLIP"/>
    <property type="match status" value="1"/>
</dbReference>
<evidence type="ECO:0000256" key="7">
    <source>
        <dbReference type="SAM" id="Phobius"/>
    </source>
</evidence>
<evidence type="ECO:0000256" key="6">
    <source>
        <dbReference type="ARBA" id="ARBA00023136"/>
    </source>
</evidence>
<comment type="subcellular location">
    <subcellularLocation>
        <location evidence="1">Cell membrane</location>
        <topology evidence="1">Multi-pass membrane protein</topology>
    </subcellularLocation>
</comment>
<keyword evidence="3" id="KW-1003">Cell membrane</keyword>
<keyword evidence="5 7" id="KW-1133">Transmembrane helix</keyword>
<evidence type="ECO:0000313" key="8">
    <source>
        <dbReference type="EMBL" id="STJ09663.1"/>
    </source>
</evidence>
<dbReference type="GO" id="GO:0005886">
    <property type="term" value="C:plasma membrane"/>
    <property type="evidence" value="ECO:0007669"/>
    <property type="project" value="UniProtKB-SubCell"/>
</dbReference>
<evidence type="ECO:0000313" key="9">
    <source>
        <dbReference type="Proteomes" id="UP000254495"/>
    </source>
</evidence>
<keyword evidence="4 7" id="KW-0812">Transmembrane</keyword>